<dbReference type="EMBL" id="NBYY01000020">
    <property type="protein sequence ID" value="PCS22460.1"/>
    <property type="molecule type" value="Genomic_DNA"/>
</dbReference>
<organism evidence="1 2">
    <name type="scientific">Candidatus Enterovibrio escicola</name>
    <dbReference type="NCBI Taxonomy" id="1927127"/>
    <lineage>
        <taxon>Bacteria</taxon>
        <taxon>Pseudomonadati</taxon>
        <taxon>Pseudomonadota</taxon>
        <taxon>Gammaproteobacteria</taxon>
        <taxon>Vibrionales</taxon>
        <taxon>Vibrionaceae</taxon>
        <taxon>Enterovibrio</taxon>
    </lineage>
</organism>
<protein>
    <submittedName>
        <fullName evidence="1">Uncharacterized protein</fullName>
    </submittedName>
</protein>
<dbReference type="AlphaFoldDB" id="A0A2A5T2V4"/>
<sequence>MIYDELGALLSTRQDRFTWLPLMNVDSGRMMADSDGFVKTRIGARIDVRSIKAFIVHLLFLGLINLRSVKTTVRLIRRIECKLIEYSLPSQHVMAAVAKKLEGVGSITQSFVSSEYILIVIITAPCTLQVHSRSNLRKSTTHNPKISNHKGIKPEKMHIVHGLKTPNTYPVFRYLLYTVPLQFLAYDIIFMKIAIQTKHIVLQNL</sequence>
<evidence type="ECO:0000313" key="2">
    <source>
        <dbReference type="Proteomes" id="UP000219020"/>
    </source>
</evidence>
<keyword evidence="2" id="KW-1185">Reference proteome</keyword>
<accession>A0A2A5T2V4</accession>
<name>A0A2A5T2V4_9GAMM</name>
<reference evidence="2" key="1">
    <citation type="submission" date="2017-04" db="EMBL/GenBank/DDBJ databases">
        <title>Genome evolution of the luminous symbionts of deep sea anglerfish.</title>
        <authorList>
            <person name="Hendry T.A."/>
        </authorList>
    </citation>
    <scope>NUCLEOTIDE SEQUENCE [LARGE SCALE GENOMIC DNA]</scope>
</reference>
<comment type="caution">
    <text evidence="1">The sequence shown here is derived from an EMBL/GenBank/DDBJ whole genome shotgun (WGS) entry which is preliminary data.</text>
</comment>
<dbReference type="Proteomes" id="UP000219020">
    <property type="component" value="Unassembled WGS sequence"/>
</dbReference>
<proteinExistence type="predicted"/>
<evidence type="ECO:0000313" key="1">
    <source>
        <dbReference type="EMBL" id="PCS22460.1"/>
    </source>
</evidence>
<gene>
    <name evidence="1" type="ORF">BTN49_1986</name>
</gene>